<dbReference type="Pfam" id="PF01709">
    <property type="entry name" value="Transcrip_reg"/>
    <property type="match status" value="1"/>
</dbReference>
<dbReference type="InterPro" id="IPR049083">
    <property type="entry name" value="TACO1_YebC_N"/>
</dbReference>
<evidence type="ECO:0000256" key="5">
    <source>
        <dbReference type="ARBA" id="ARBA00023163"/>
    </source>
</evidence>
<gene>
    <name evidence="9" type="ORF">ACFSKP_12120</name>
</gene>
<evidence type="ECO:0000256" key="6">
    <source>
        <dbReference type="HAMAP-Rule" id="MF_00693"/>
    </source>
</evidence>
<comment type="caution">
    <text evidence="9">The sequence shown here is derived from an EMBL/GenBank/DDBJ whole genome shotgun (WGS) entry which is preliminary data.</text>
</comment>
<protein>
    <recommendedName>
        <fullName evidence="6">Probable transcriptional regulatory protein ACFSKP_12120</fullName>
    </recommendedName>
</protein>
<keyword evidence="10" id="KW-1185">Reference proteome</keyword>
<dbReference type="InterPro" id="IPR017856">
    <property type="entry name" value="Integrase-like_N"/>
</dbReference>
<keyword evidence="2 6" id="KW-0963">Cytoplasm</keyword>
<dbReference type="GO" id="GO:0003677">
    <property type="term" value="F:DNA binding"/>
    <property type="evidence" value="ECO:0007669"/>
    <property type="project" value="UniProtKB-KW"/>
</dbReference>
<proteinExistence type="inferred from homology"/>
<dbReference type="PANTHER" id="PTHR12532">
    <property type="entry name" value="TRANSLATIONAL ACTIVATOR OF CYTOCHROME C OXIDASE 1"/>
    <property type="match status" value="1"/>
</dbReference>
<reference evidence="10" key="1">
    <citation type="journal article" date="2019" name="Int. J. Syst. Evol. Microbiol.">
        <title>The Global Catalogue of Microorganisms (GCM) 10K type strain sequencing project: providing services to taxonomists for standard genome sequencing and annotation.</title>
        <authorList>
            <consortium name="The Broad Institute Genomics Platform"/>
            <consortium name="The Broad Institute Genome Sequencing Center for Infectious Disease"/>
            <person name="Wu L."/>
            <person name="Ma J."/>
        </authorList>
    </citation>
    <scope>NUCLEOTIDE SEQUENCE [LARGE SCALE GENOMIC DNA]</scope>
    <source>
        <strain evidence="10">CGMCC 4.1782</strain>
    </source>
</reference>
<evidence type="ECO:0000256" key="3">
    <source>
        <dbReference type="ARBA" id="ARBA00023015"/>
    </source>
</evidence>
<dbReference type="InterPro" id="IPR002876">
    <property type="entry name" value="Transcrip_reg_TACO1-like"/>
</dbReference>
<evidence type="ECO:0000256" key="2">
    <source>
        <dbReference type="ARBA" id="ARBA00022490"/>
    </source>
</evidence>
<dbReference type="SUPFAM" id="SSF75625">
    <property type="entry name" value="YebC-like"/>
    <property type="match status" value="1"/>
</dbReference>
<dbReference type="Pfam" id="PF20772">
    <property type="entry name" value="TACO1_YebC_N"/>
    <property type="match status" value="1"/>
</dbReference>
<feature type="domain" description="TACO1/YebC-like N-terminal" evidence="8">
    <location>
        <begin position="5"/>
        <end position="75"/>
    </location>
</feature>
<dbReference type="EMBL" id="JBHUIM010000002">
    <property type="protein sequence ID" value="MFD2247006.1"/>
    <property type="molecule type" value="Genomic_DNA"/>
</dbReference>
<accession>A0ABW5CX24</accession>
<dbReference type="Proteomes" id="UP001597374">
    <property type="component" value="Unassembled WGS sequence"/>
</dbReference>
<dbReference type="InterPro" id="IPR048300">
    <property type="entry name" value="TACO1_YebC-like_2nd/3rd_dom"/>
</dbReference>
<evidence type="ECO:0000313" key="9">
    <source>
        <dbReference type="EMBL" id="MFD2247006.1"/>
    </source>
</evidence>
<dbReference type="HAMAP" id="MF_00693">
    <property type="entry name" value="Transcrip_reg_TACO1"/>
    <property type="match status" value="1"/>
</dbReference>
<dbReference type="PANTHER" id="PTHR12532:SF6">
    <property type="entry name" value="TRANSCRIPTIONAL REGULATORY PROTEIN YEBC-RELATED"/>
    <property type="match status" value="1"/>
</dbReference>
<keyword evidence="5 6" id="KW-0804">Transcription</keyword>
<dbReference type="NCBIfam" id="NF009044">
    <property type="entry name" value="PRK12378.1"/>
    <property type="match status" value="1"/>
</dbReference>
<dbReference type="NCBIfam" id="TIGR01033">
    <property type="entry name" value="YebC/PmpR family DNA-binding transcriptional regulator"/>
    <property type="match status" value="1"/>
</dbReference>
<dbReference type="InterPro" id="IPR026564">
    <property type="entry name" value="Transcrip_reg_TACO1-like_dom3"/>
</dbReference>
<evidence type="ECO:0000313" key="10">
    <source>
        <dbReference type="Proteomes" id="UP001597374"/>
    </source>
</evidence>
<feature type="domain" description="TACO1/YebC-like second and third" evidence="7">
    <location>
        <begin position="80"/>
        <end position="239"/>
    </location>
</feature>
<evidence type="ECO:0000259" key="8">
    <source>
        <dbReference type="Pfam" id="PF20772"/>
    </source>
</evidence>
<keyword evidence="4 6" id="KW-0238">DNA-binding</keyword>
<evidence type="ECO:0000256" key="1">
    <source>
        <dbReference type="ARBA" id="ARBA00008724"/>
    </source>
</evidence>
<evidence type="ECO:0000259" key="7">
    <source>
        <dbReference type="Pfam" id="PF01709"/>
    </source>
</evidence>
<organism evidence="9 10">
    <name type="scientific">Pontibacter ruber</name>
    <dbReference type="NCBI Taxonomy" id="1343895"/>
    <lineage>
        <taxon>Bacteria</taxon>
        <taxon>Pseudomonadati</taxon>
        <taxon>Bacteroidota</taxon>
        <taxon>Cytophagia</taxon>
        <taxon>Cytophagales</taxon>
        <taxon>Hymenobacteraceae</taxon>
        <taxon>Pontibacter</taxon>
    </lineage>
</organism>
<dbReference type="Gene3D" id="1.10.10.200">
    <property type="match status" value="1"/>
</dbReference>
<comment type="subcellular location">
    <subcellularLocation>
        <location evidence="6">Cytoplasm</location>
    </subcellularLocation>
</comment>
<keyword evidence="3 6" id="KW-0805">Transcription regulation</keyword>
<name>A0ABW5CX24_9BACT</name>
<dbReference type="InterPro" id="IPR029072">
    <property type="entry name" value="YebC-like"/>
</dbReference>
<sequence length="251" mass="28184">MAGHNKWTQIKRKKGALDARRSKIFTKLIKEITVAVKEGGPDPAGNPRLRLAIQMSKAANMPKDNMERAIKKGEGSEGNYSEVNYEGYATNGVAVFVECMTDNLNRTLQNVRNTFNKNGGSLGTKGSLEFIFDRKGVFVIRKDEAKPLDEEAFTLDMIEAGADDVEFEEEYITVYCAMEDFGALQKKVEELKLDVESAELQRIPNTTVAVQDPEALRRILKLIDTLEDDDDVQKVYHNLELNEEAMAELES</sequence>
<dbReference type="NCBIfam" id="NF001030">
    <property type="entry name" value="PRK00110.1"/>
    <property type="match status" value="1"/>
</dbReference>
<dbReference type="RefSeq" id="WP_250432213.1">
    <property type="nucleotide sequence ID" value="NZ_JALPRR010000006.1"/>
</dbReference>
<dbReference type="Gene3D" id="3.30.70.980">
    <property type="match status" value="2"/>
</dbReference>
<evidence type="ECO:0000256" key="4">
    <source>
        <dbReference type="ARBA" id="ARBA00023125"/>
    </source>
</evidence>
<comment type="similarity">
    <text evidence="1 6">Belongs to the TACO1 family.</text>
</comment>